<protein>
    <submittedName>
        <fullName evidence="2">Uncharacterized protein</fullName>
    </submittedName>
</protein>
<reference evidence="2" key="1">
    <citation type="submission" date="2020-07" db="EMBL/GenBank/DDBJ databases">
        <title>Clarias magur genome sequencing, assembly and annotation.</title>
        <authorList>
            <person name="Kushwaha B."/>
            <person name="Kumar R."/>
            <person name="Das P."/>
            <person name="Joshi C.G."/>
            <person name="Kumar D."/>
            <person name="Nagpure N.S."/>
            <person name="Pandey M."/>
            <person name="Agarwal S."/>
            <person name="Srivastava S."/>
            <person name="Singh M."/>
            <person name="Sahoo L."/>
            <person name="Jayasankar P."/>
            <person name="Meher P.K."/>
            <person name="Koringa P.G."/>
            <person name="Iquebal M.A."/>
            <person name="Das S.P."/>
            <person name="Bit A."/>
            <person name="Patnaik S."/>
            <person name="Patel N."/>
            <person name="Shah T.M."/>
            <person name="Hinsu A."/>
            <person name="Jena J.K."/>
        </authorList>
    </citation>
    <scope>NUCLEOTIDE SEQUENCE</scope>
    <source>
        <strain evidence="2">CIFAMagur01</strain>
        <tissue evidence="2">Testis</tissue>
    </source>
</reference>
<feature type="non-terminal residue" evidence="2">
    <location>
        <position position="55"/>
    </location>
</feature>
<feature type="compositionally biased region" description="Basic and acidic residues" evidence="1">
    <location>
        <begin position="1"/>
        <end position="39"/>
    </location>
</feature>
<name>A0A8J4XBZ9_CLAMG</name>
<keyword evidence="3" id="KW-1185">Reference proteome</keyword>
<evidence type="ECO:0000313" key="3">
    <source>
        <dbReference type="Proteomes" id="UP000727407"/>
    </source>
</evidence>
<dbReference type="EMBL" id="QNUK01000432">
    <property type="protein sequence ID" value="KAF5893475.1"/>
    <property type="molecule type" value="Genomic_DNA"/>
</dbReference>
<comment type="caution">
    <text evidence="2">The sequence shown here is derived from an EMBL/GenBank/DDBJ whole genome shotgun (WGS) entry which is preliminary data.</text>
</comment>
<feature type="region of interest" description="Disordered" evidence="1">
    <location>
        <begin position="1"/>
        <end position="55"/>
    </location>
</feature>
<proteinExistence type="predicted"/>
<accession>A0A8J4XBZ9</accession>
<dbReference type="OrthoDB" id="10495325at2759"/>
<gene>
    <name evidence="2" type="ORF">DAT39_016825</name>
</gene>
<dbReference type="AlphaFoldDB" id="A0A8J4XBZ9"/>
<feature type="non-terminal residue" evidence="2">
    <location>
        <position position="1"/>
    </location>
</feature>
<dbReference type="Proteomes" id="UP000727407">
    <property type="component" value="Unassembled WGS sequence"/>
</dbReference>
<evidence type="ECO:0000256" key="1">
    <source>
        <dbReference type="SAM" id="MobiDB-lite"/>
    </source>
</evidence>
<organism evidence="2 3">
    <name type="scientific">Clarias magur</name>
    <name type="common">Asian catfish</name>
    <name type="synonym">Macropteronotus magur</name>
    <dbReference type="NCBI Taxonomy" id="1594786"/>
    <lineage>
        <taxon>Eukaryota</taxon>
        <taxon>Metazoa</taxon>
        <taxon>Chordata</taxon>
        <taxon>Craniata</taxon>
        <taxon>Vertebrata</taxon>
        <taxon>Euteleostomi</taxon>
        <taxon>Actinopterygii</taxon>
        <taxon>Neopterygii</taxon>
        <taxon>Teleostei</taxon>
        <taxon>Ostariophysi</taxon>
        <taxon>Siluriformes</taxon>
        <taxon>Clariidae</taxon>
        <taxon>Clarias</taxon>
    </lineage>
</organism>
<evidence type="ECO:0000313" key="2">
    <source>
        <dbReference type="EMBL" id="KAF5893475.1"/>
    </source>
</evidence>
<sequence length="55" mass="6179">IRSHAVHQETGEHLQAEQQRHGQRQHAREDNAGRAHQGDRPGQPGPQALKRPCSQ</sequence>